<dbReference type="SMART" id="SM00680">
    <property type="entry name" value="CLIP"/>
    <property type="match status" value="1"/>
</dbReference>
<dbReference type="InterPro" id="IPR001314">
    <property type="entry name" value="Peptidase_S1A"/>
</dbReference>
<dbReference type="Gene3D" id="2.40.10.10">
    <property type="entry name" value="Trypsin-like serine proteases"/>
    <property type="match status" value="2"/>
</dbReference>
<dbReference type="InterPro" id="IPR033116">
    <property type="entry name" value="TRYPSIN_SER"/>
</dbReference>
<keyword evidence="8" id="KW-0325">Glycoprotein</keyword>
<dbReference type="Proteomes" id="UP000015102">
    <property type="component" value="Unassembled WGS sequence"/>
</dbReference>
<evidence type="ECO:0000313" key="14">
    <source>
        <dbReference type="EnsemblMetazoa" id="MESCA001692-PA"/>
    </source>
</evidence>
<feature type="domain" description="Peptidase S1" evidence="12">
    <location>
        <begin position="94"/>
        <end position="346"/>
    </location>
</feature>
<dbReference type="InterPro" id="IPR018114">
    <property type="entry name" value="TRYPSIN_HIS"/>
</dbReference>
<dbReference type="PROSITE" id="PS50240">
    <property type="entry name" value="TRYPSIN_DOM"/>
    <property type="match status" value="1"/>
</dbReference>
<dbReference type="STRING" id="36166.T1GED1"/>
<dbReference type="FunFam" id="2.40.10.10:FF:000028">
    <property type="entry name" value="Serine protease easter"/>
    <property type="match status" value="1"/>
</dbReference>
<feature type="domain" description="Clip" evidence="13">
    <location>
        <begin position="5"/>
        <end position="58"/>
    </location>
</feature>
<dbReference type="Pfam" id="PF12032">
    <property type="entry name" value="CLIP"/>
    <property type="match status" value="1"/>
</dbReference>
<accession>T1GED1</accession>
<evidence type="ECO:0000256" key="4">
    <source>
        <dbReference type="ARBA" id="ARBA00022825"/>
    </source>
</evidence>
<comment type="subcellular location">
    <subcellularLocation>
        <location evidence="11">Secreted</location>
    </subcellularLocation>
</comment>
<dbReference type="Pfam" id="PF00089">
    <property type="entry name" value="Trypsin"/>
    <property type="match status" value="1"/>
</dbReference>
<dbReference type="OMA" id="IANIGYE"/>
<dbReference type="EMBL" id="CAQQ02101079">
    <property type="status" value="NOT_ANNOTATED_CDS"/>
    <property type="molecule type" value="Genomic_DNA"/>
</dbReference>
<evidence type="ECO:0000313" key="15">
    <source>
        <dbReference type="Proteomes" id="UP000015102"/>
    </source>
</evidence>
<keyword evidence="7" id="KW-1015">Disulfide bond</keyword>
<dbReference type="InterPro" id="IPR001254">
    <property type="entry name" value="Trypsin_dom"/>
</dbReference>
<dbReference type="Gene3D" id="3.30.1640.30">
    <property type="match status" value="1"/>
</dbReference>
<dbReference type="CDD" id="cd00190">
    <property type="entry name" value="Tryp_SPc"/>
    <property type="match status" value="1"/>
</dbReference>
<evidence type="ECO:0000256" key="8">
    <source>
        <dbReference type="ARBA" id="ARBA00023180"/>
    </source>
</evidence>
<sequence>NIFKTCTNSRNRNGSCIYLSECYELKILAETAPVSAEDTLFLRNNQCGWEKDKVLICCTNKQRNKKFNKSPNHNLPKLGDCGKGLTQNKFGIKIINGHETLLEEFPWMALIEYELHYSRSFRCGGSLISDRYVLTAAHCLQIPKGQSNWKPINVRLGEWDIAKDDDCYNGRYSDPPLNVLLNIQFYNEDTISNDIGLIRLASKVQFSAFIQPICLPFGFDSKMRNTDLYVAGWGMTEKGRNSNIKLKGLVHVVNSKTCADKFAEANMEISSTQFCVIGGDTTKKIDSCRGDSGGPLVLWNKTSSTGSEYFLLGIVSFGNSRCDSLEWPSVNTKVSRFLNWIVNNAI</sequence>
<evidence type="ECO:0000256" key="5">
    <source>
        <dbReference type="ARBA" id="ARBA00022837"/>
    </source>
</evidence>
<dbReference type="GO" id="GO:0005576">
    <property type="term" value="C:extracellular region"/>
    <property type="evidence" value="ECO:0007669"/>
    <property type="project" value="UniProtKB-SubCell"/>
</dbReference>
<dbReference type="PROSITE" id="PS00134">
    <property type="entry name" value="TRYPSIN_HIS"/>
    <property type="match status" value="1"/>
</dbReference>
<dbReference type="InterPro" id="IPR009003">
    <property type="entry name" value="Peptidase_S1_PA"/>
</dbReference>
<dbReference type="SUPFAM" id="SSF50494">
    <property type="entry name" value="Trypsin-like serine proteases"/>
    <property type="match status" value="1"/>
</dbReference>
<dbReference type="InterPro" id="IPR038565">
    <property type="entry name" value="CLIP_sf"/>
</dbReference>
<reference evidence="15" key="1">
    <citation type="submission" date="2013-02" db="EMBL/GenBank/DDBJ databases">
        <authorList>
            <person name="Hughes D."/>
        </authorList>
    </citation>
    <scope>NUCLEOTIDE SEQUENCE</scope>
    <source>
        <strain>Durham</strain>
        <strain evidence="15">NC isolate 2 -- Noor lab</strain>
    </source>
</reference>
<dbReference type="PANTHER" id="PTHR24252:SF7">
    <property type="entry name" value="HYALIN"/>
    <property type="match status" value="1"/>
</dbReference>
<evidence type="ECO:0000256" key="9">
    <source>
        <dbReference type="ARBA" id="ARBA00024195"/>
    </source>
</evidence>
<keyword evidence="3 10" id="KW-0378">Hydrolase</keyword>
<dbReference type="PRINTS" id="PR00722">
    <property type="entry name" value="CHYMOTRYPSIN"/>
</dbReference>
<evidence type="ECO:0000259" key="12">
    <source>
        <dbReference type="PROSITE" id="PS50240"/>
    </source>
</evidence>
<keyword evidence="2" id="KW-0732">Signal</keyword>
<evidence type="ECO:0000256" key="11">
    <source>
        <dbReference type="RuleBase" id="RU366078"/>
    </source>
</evidence>
<protein>
    <recommendedName>
        <fullName evidence="11">CLIP domain-containing serine protease</fullName>
        <ecNumber evidence="10">3.4.21.-</ecNumber>
    </recommendedName>
</protein>
<evidence type="ECO:0000259" key="13">
    <source>
        <dbReference type="PROSITE" id="PS51888"/>
    </source>
</evidence>
<evidence type="ECO:0000256" key="10">
    <source>
        <dbReference type="RuleBase" id="RU363034"/>
    </source>
</evidence>
<dbReference type="GO" id="GO:0004252">
    <property type="term" value="F:serine-type endopeptidase activity"/>
    <property type="evidence" value="ECO:0007669"/>
    <property type="project" value="UniProtKB-UniRule"/>
</dbReference>
<dbReference type="InterPro" id="IPR043504">
    <property type="entry name" value="Peptidase_S1_PA_chymotrypsin"/>
</dbReference>
<keyword evidence="4 10" id="KW-0720">Serine protease</keyword>
<dbReference type="SMART" id="SM00020">
    <property type="entry name" value="Tryp_SPc"/>
    <property type="match status" value="1"/>
</dbReference>
<keyword evidence="5" id="KW-0106">Calcium</keyword>
<proteinExistence type="inferred from homology"/>
<evidence type="ECO:0000256" key="1">
    <source>
        <dbReference type="ARBA" id="ARBA00022670"/>
    </source>
</evidence>
<organism evidence="14 15">
    <name type="scientific">Megaselia scalaris</name>
    <name type="common">Humpbacked fly</name>
    <name type="synonym">Phora scalaris</name>
    <dbReference type="NCBI Taxonomy" id="36166"/>
    <lineage>
        <taxon>Eukaryota</taxon>
        <taxon>Metazoa</taxon>
        <taxon>Ecdysozoa</taxon>
        <taxon>Arthropoda</taxon>
        <taxon>Hexapoda</taxon>
        <taxon>Insecta</taxon>
        <taxon>Pterygota</taxon>
        <taxon>Neoptera</taxon>
        <taxon>Endopterygota</taxon>
        <taxon>Diptera</taxon>
        <taxon>Brachycera</taxon>
        <taxon>Muscomorpha</taxon>
        <taxon>Platypezoidea</taxon>
        <taxon>Phoridae</taxon>
        <taxon>Megaseliini</taxon>
        <taxon>Megaselia</taxon>
    </lineage>
</organism>
<dbReference type="AlphaFoldDB" id="T1GED1"/>
<evidence type="ECO:0000256" key="7">
    <source>
        <dbReference type="ARBA" id="ARBA00023157"/>
    </source>
</evidence>
<dbReference type="EnsemblMetazoa" id="MESCA001692-RA">
    <property type="protein sequence ID" value="MESCA001692-PA"/>
    <property type="gene ID" value="MESCA001692"/>
</dbReference>
<keyword evidence="15" id="KW-1185">Reference proteome</keyword>
<evidence type="ECO:0000256" key="3">
    <source>
        <dbReference type="ARBA" id="ARBA00022801"/>
    </source>
</evidence>
<dbReference type="HOGENOM" id="CLU_006842_0_3_1"/>
<comment type="similarity">
    <text evidence="9 11">Belongs to the peptidase S1 family. CLIP subfamily.</text>
</comment>
<evidence type="ECO:0000256" key="2">
    <source>
        <dbReference type="ARBA" id="ARBA00022729"/>
    </source>
</evidence>
<keyword evidence="11" id="KW-0964">Secreted</keyword>
<dbReference type="InterPro" id="IPR022700">
    <property type="entry name" value="CLIP"/>
</dbReference>
<dbReference type="GO" id="GO:0006508">
    <property type="term" value="P:proteolysis"/>
    <property type="evidence" value="ECO:0007669"/>
    <property type="project" value="UniProtKB-KW"/>
</dbReference>
<keyword evidence="1 10" id="KW-0645">Protease</keyword>
<dbReference type="PROSITE" id="PS00135">
    <property type="entry name" value="TRYPSIN_SER"/>
    <property type="match status" value="1"/>
</dbReference>
<keyword evidence="6" id="KW-0865">Zymogen</keyword>
<comment type="domain">
    <text evidence="11">The clip domain consists of 35-55 residues which are 'knitted' together usually by 3 conserved disulfide bonds forming a clip-like compact structure.</text>
</comment>
<evidence type="ECO:0000256" key="6">
    <source>
        <dbReference type="ARBA" id="ARBA00023145"/>
    </source>
</evidence>
<dbReference type="PROSITE" id="PS51888">
    <property type="entry name" value="CLIP"/>
    <property type="match status" value="1"/>
</dbReference>
<name>T1GED1_MEGSC</name>
<dbReference type="EC" id="3.4.21.-" evidence="10"/>
<reference evidence="14" key="2">
    <citation type="submission" date="2015-06" db="UniProtKB">
        <authorList>
            <consortium name="EnsemblMetazoa"/>
        </authorList>
    </citation>
    <scope>IDENTIFICATION</scope>
</reference>
<dbReference type="PANTHER" id="PTHR24252">
    <property type="entry name" value="ACROSIN-RELATED"/>
    <property type="match status" value="1"/>
</dbReference>